<keyword evidence="2" id="KW-0624">Polysaccharide degradation</keyword>
<evidence type="ECO:0000313" key="5">
    <source>
        <dbReference type="EMBL" id="GAA5031496.1"/>
    </source>
</evidence>
<accession>A0ABP9JJ31</accession>
<dbReference type="SUPFAM" id="SSF49265">
    <property type="entry name" value="Fibronectin type III"/>
    <property type="match status" value="1"/>
</dbReference>
<dbReference type="SMART" id="SM00060">
    <property type="entry name" value="FN3"/>
    <property type="match status" value="1"/>
</dbReference>
<protein>
    <recommendedName>
        <fullName evidence="4">Fibronectin type-III domain-containing protein</fullName>
    </recommendedName>
</protein>
<feature type="chain" id="PRO_5046692184" description="Fibronectin type-III domain-containing protein" evidence="3">
    <location>
        <begin position="21"/>
        <end position="344"/>
    </location>
</feature>
<evidence type="ECO:0000313" key="6">
    <source>
        <dbReference type="Proteomes" id="UP001500427"/>
    </source>
</evidence>
<dbReference type="PROSITE" id="PS50853">
    <property type="entry name" value="FN3"/>
    <property type="match status" value="1"/>
</dbReference>
<evidence type="ECO:0000259" key="4">
    <source>
        <dbReference type="PROSITE" id="PS50853"/>
    </source>
</evidence>
<reference evidence="6" key="1">
    <citation type="journal article" date="2019" name="Int. J. Syst. Evol. Microbiol.">
        <title>The Global Catalogue of Microorganisms (GCM) 10K type strain sequencing project: providing services to taxonomists for standard genome sequencing and annotation.</title>
        <authorList>
            <consortium name="The Broad Institute Genomics Platform"/>
            <consortium name="The Broad Institute Genome Sequencing Center for Infectious Disease"/>
            <person name="Wu L."/>
            <person name="Ma J."/>
        </authorList>
    </citation>
    <scope>NUCLEOTIDE SEQUENCE [LARGE SCALE GENOMIC DNA]</scope>
    <source>
        <strain evidence="6">JCM 17687</strain>
    </source>
</reference>
<evidence type="ECO:0000256" key="1">
    <source>
        <dbReference type="ARBA" id="ARBA00023295"/>
    </source>
</evidence>
<keyword evidence="2" id="KW-0119">Carbohydrate metabolism</keyword>
<organism evidence="5 6">
    <name type="scientific">Terrabacter aeriphilus</name>
    <dbReference type="NCBI Taxonomy" id="515662"/>
    <lineage>
        <taxon>Bacteria</taxon>
        <taxon>Bacillati</taxon>
        <taxon>Actinomycetota</taxon>
        <taxon>Actinomycetes</taxon>
        <taxon>Micrococcales</taxon>
        <taxon>Intrasporangiaceae</taxon>
        <taxon>Terrabacter</taxon>
    </lineage>
</organism>
<keyword evidence="1" id="KW-0326">Glycosidase</keyword>
<dbReference type="Proteomes" id="UP001500427">
    <property type="component" value="Unassembled WGS sequence"/>
</dbReference>
<evidence type="ECO:0000256" key="2">
    <source>
        <dbReference type="ARBA" id="ARBA00023326"/>
    </source>
</evidence>
<evidence type="ECO:0000256" key="3">
    <source>
        <dbReference type="SAM" id="SignalP"/>
    </source>
</evidence>
<dbReference type="CDD" id="cd00063">
    <property type="entry name" value="FN3"/>
    <property type="match status" value="1"/>
</dbReference>
<keyword evidence="6" id="KW-1185">Reference proteome</keyword>
<proteinExistence type="predicted"/>
<dbReference type="Gene3D" id="2.60.40.10">
    <property type="entry name" value="Immunoglobulins"/>
    <property type="match status" value="2"/>
</dbReference>
<dbReference type="EMBL" id="BAABIW010000018">
    <property type="protein sequence ID" value="GAA5031496.1"/>
    <property type="molecule type" value="Genomic_DNA"/>
</dbReference>
<dbReference type="InterPro" id="IPR036116">
    <property type="entry name" value="FN3_sf"/>
</dbReference>
<name>A0ABP9JJ31_9MICO</name>
<keyword evidence="1" id="KW-0378">Hydrolase</keyword>
<keyword evidence="3" id="KW-0732">Signal</keyword>
<sequence length="344" mass="35052">MAALVTAVLPATSATGATSAATASAATAPPPVSGITVTERTAHRVTISYLVPAAYYSPGGGGVVRVTRGHTPAASPTSGYAVPVTGRTARTTLVPSLTPNVAYTFAVWVRVGSAYSAGRTITVVTRPDVVTELRSAASVTPPSYDLGHAQVRLTWRNPTGPLKAVRIVRNTAATTTGGTVTTLPGTATSFTDPSLPASVCGGRTTGCSTAPVHYWVIPESTTGGFADRYVRSDVVVGSRTITGTVSQGSSGIVALCCQNLFDAENALVAHAAADPAVAAGAFTIHVPPGVYAVCTFADRPPRNQVGTCWNAAGAGSEDVWWEVGGDPSPTIDVRTAPSYNGVRL</sequence>
<dbReference type="InterPro" id="IPR003961">
    <property type="entry name" value="FN3_dom"/>
</dbReference>
<feature type="signal peptide" evidence="3">
    <location>
        <begin position="1"/>
        <end position="20"/>
    </location>
</feature>
<dbReference type="InterPro" id="IPR013783">
    <property type="entry name" value="Ig-like_fold"/>
</dbReference>
<gene>
    <name evidence="5" type="ORF">GCM10023258_29750</name>
</gene>
<feature type="domain" description="Fibronectin type-III" evidence="4">
    <location>
        <begin position="31"/>
        <end position="128"/>
    </location>
</feature>
<comment type="caution">
    <text evidence="5">The sequence shown here is derived from an EMBL/GenBank/DDBJ whole genome shotgun (WGS) entry which is preliminary data.</text>
</comment>